<dbReference type="AlphaFoldDB" id="A0A2H4VN00"/>
<keyword evidence="4" id="KW-1185">Reference proteome</keyword>
<feature type="transmembrane region" description="Helical" evidence="1">
    <location>
        <begin position="98"/>
        <end position="126"/>
    </location>
</feature>
<name>A0A2H4VN00_9EURY</name>
<sequence>MENIYRKVVIADWKAIIAGSATAIVLGVFSSFLLMLSPIYSYGIYLGFIIGALVTGYMVGETYVAGAKHGILVGITTAMILWVVEIIYDLIYPPEASAMAVIIAASYALILTLIVRSLVGSIFGGIGAEIKIKVKSSSSVIDD</sequence>
<feature type="transmembrane region" description="Helical" evidence="1">
    <location>
        <begin position="12"/>
        <end position="33"/>
    </location>
</feature>
<dbReference type="RefSeq" id="WP_100907630.1">
    <property type="nucleotide sequence ID" value="NZ_CP017768.1"/>
</dbReference>
<reference evidence="3 5" key="2">
    <citation type="submission" date="2020-04" db="EMBL/GenBank/DDBJ databases">
        <title>Draft genome of Methanobacterium subterraneum isolated from animal feces.</title>
        <authorList>
            <person name="Ouboter H.T."/>
            <person name="Berger S."/>
            <person name="Gungor E."/>
            <person name="Jetten M.S.M."/>
            <person name="Welte C.U."/>
        </authorList>
    </citation>
    <scope>NUCLEOTIDE SEQUENCE [LARGE SCALE GENOMIC DNA]</scope>
    <source>
        <strain evidence="3">HO_2020</strain>
    </source>
</reference>
<feature type="transmembrane region" description="Helical" evidence="1">
    <location>
        <begin position="39"/>
        <end position="59"/>
    </location>
</feature>
<dbReference type="GeneID" id="35124260"/>
<keyword evidence="1" id="KW-0472">Membrane</keyword>
<dbReference type="KEGG" id="msub:BK009_01450"/>
<dbReference type="EMBL" id="CP017768">
    <property type="protein sequence ID" value="AUB59464.1"/>
    <property type="molecule type" value="Genomic_DNA"/>
</dbReference>
<feature type="transmembrane region" description="Helical" evidence="1">
    <location>
        <begin position="71"/>
        <end position="92"/>
    </location>
</feature>
<reference evidence="2 4" key="1">
    <citation type="submission" date="2016-10" db="EMBL/GenBank/DDBJ databases">
        <title>Comparative genomics between deep and shallow subseafloor isolates.</title>
        <authorList>
            <person name="Ishii S."/>
            <person name="Miller J.R."/>
            <person name="Sutton G."/>
            <person name="Suzuki S."/>
            <person name="Methe B."/>
            <person name="Inagaki F."/>
            <person name="Imachi H."/>
        </authorList>
    </citation>
    <scope>NUCLEOTIDE SEQUENCE [LARGE SCALE GENOMIC DNA]</scope>
    <source>
        <strain evidence="2 4">A8p</strain>
    </source>
</reference>
<accession>A0A2H4VN00</accession>
<evidence type="ECO:0000256" key="1">
    <source>
        <dbReference type="SAM" id="Phobius"/>
    </source>
</evidence>
<keyword evidence="1" id="KW-0812">Transmembrane</keyword>
<dbReference type="InterPro" id="IPR040493">
    <property type="entry name" value="DUF5518"/>
</dbReference>
<dbReference type="EMBL" id="JABBYL010000030">
    <property type="protein sequence ID" value="NMO09938.1"/>
    <property type="molecule type" value="Genomic_DNA"/>
</dbReference>
<proteinExistence type="predicted"/>
<dbReference type="Proteomes" id="UP000591058">
    <property type="component" value="Unassembled WGS sequence"/>
</dbReference>
<evidence type="ECO:0000313" key="5">
    <source>
        <dbReference type="Proteomes" id="UP000591058"/>
    </source>
</evidence>
<keyword evidence="1" id="KW-1133">Transmembrane helix</keyword>
<evidence type="ECO:0000313" key="3">
    <source>
        <dbReference type="EMBL" id="NMO09938.1"/>
    </source>
</evidence>
<organism evidence="2 4">
    <name type="scientific">Methanobacterium subterraneum</name>
    <dbReference type="NCBI Taxonomy" id="59277"/>
    <lineage>
        <taxon>Archaea</taxon>
        <taxon>Methanobacteriati</taxon>
        <taxon>Methanobacteriota</taxon>
        <taxon>Methanomada group</taxon>
        <taxon>Methanobacteria</taxon>
        <taxon>Methanobacteriales</taxon>
        <taxon>Methanobacteriaceae</taxon>
        <taxon>Methanobacterium</taxon>
    </lineage>
</organism>
<gene>
    <name evidence="2" type="ORF">BK009_01450</name>
    <name evidence="3" type="ORF">HG719_08885</name>
</gene>
<protein>
    <submittedName>
        <fullName evidence="3">DUF5518 domain-containing protein</fullName>
    </submittedName>
</protein>
<evidence type="ECO:0000313" key="2">
    <source>
        <dbReference type="EMBL" id="AUB59464.1"/>
    </source>
</evidence>
<evidence type="ECO:0000313" key="4">
    <source>
        <dbReference type="Proteomes" id="UP000232631"/>
    </source>
</evidence>
<dbReference type="Pfam" id="PF17647">
    <property type="entry name" value="DUF5518"/>
    <property type="match status" value="1"/>
</dbReference>
<dbReference type="Proteomes" id="UP000232631">
    <property type="component" value="Chromosome"/>
</dbReference>